<feature type="domain" description="RmlD-like substrate binding" evidence="3">
    <location>
        <begin position="6"/>
        <end position="294"/>
    </location>
</feature>
<comment type="pathway">
    <text evidence="2">Carbohydrate biosynthesis; dTDP-L-rhamnose biosynthesis.</text>
</comment>
<dbReference type="Pfam" id="PF04321">
    <property type="entry name" value="RmlD_sub_bind"/>
    <property type="match status" value="1"/>
</dbReference>
<dbReference type="InterPro" id="IPR029903">
    <property type="entry name" value="RmlD-like-bd"/>
</dbReference>
<dbReference type="PANTHER" id="PTHR10491:SF4">
    <property type="entry name" value="METHIONINE ADENOSYLTRANSFERASE 2 SUBUNIT BETA"/>
    <property type="match status" value="1"/>
</dbReference>
<dbReference type="STRING" id="211114.SAMN04489726_6612"/>
<dbReference type="GO" id="GO:0005829">
    <property type="term" value="C:cytosol"/>
    <property type="evidence" value="ECO:0007669"/>
    <property type="project" value="TreeGrafter"/>
</dbReference>
<dbReference type="NCBIfam" id="TIGR01214">
    <property type="entry name" value="rmlD"/>
    <property type="match status" value="1"/>
</dbReference>
<dbReference type="GO" id="GO:0008831">
    <property type="term" value="F:dTDP-4-dehydrorhamnose reductase activity"/>
    <property type="evidence" value="ECO:0007669"/>
    <property type="project" value="UniProtKB-EC"/>
</dbReference>
<dbReference type="AlphaFoldDB" id="A0A1H0BDI1"/>
<keyword evidence="2" id="KW-0521">NADP</keyword>
<dbReference type="Gene3D" id="3.40.50.720">
    <property type="entry name" value="NAD(P)-binding Rossmann-like Domain"/>
    <property type="match status" value="1"/>
</dbReference>
<evidence type="ECO:0000256" key="2">
    <source>
        <dbReference type="RuleBase" id="RU364082"/>
    </source>
</evidence>
<keyword evidence="5" id="KW-1185">Reference proteome</keyword>
<dbReference type="InterPro" id="IPR036291">
    <property type="entry name" value="NAD(P)-bd_dom_sf"/>
</dbReference>
<protein>
    <recommendedName>
        <fullName evidence="2">dTDP-4-dehydrorhamnose reductase</fullName>
        <ecNumber evidence="2">1.1.1.133</ecNumber>
    </recommendedName>
</protein>
<dbReference type="RefSeq" id="WP_030426843.1">
    <property type="nucleotide sequence ID" value="NZ_JOEF01000001.1"/>
</dbReference>
<accession>A0A1H0BDI1</accession>
<evidence type="ECO:0000313" key="4">
    <source>
        <dbReference type="EMBL" id="SDN43690.1"/>
    </source>
</evidence>
<evidence type="ECO:0000313" key="5">
    <source>
        <dbReference type="Proteomes" id="UP000183376"/>
    </source>
</evidence>
<comment type="similarity">
    <text evidence="1 2">Belongs to the dTDP-4-dehydrorhamnose reductase family.</text>
</comment>
<dbReference type="EMBL" id="LT629701">
    <property type="protein sequence ID" value="SDN43690.1"/>
    <property type="molecule type" value="Genomic_DNA"/>
</dbReference>
<dbReference type="Proteomes" id="UP000183376">
    <property type="component" value="Chromosome I"/>
</dbReference>
<dbReference type="EC" id="1.1.1.133" evidence="2"/>
<dbReference type="UniPathway" id="UPA00124"/>
<reference evidence="4 5" key="1">
    <citation type="submission" date="2016-10" db="EMBL/GenBank/DDBJ databases">
        <authorList>
            <person name="de Groot N.N."/>
        </authorList>
    </citation>
    <scope>NUCLEOTIDE SEQUENCE [LARGE SCALE GENOMIC DNA]</scope>
    <source>
        <strain evidence="4 5">DSM 44149</strain>
    </source>
</reference>
<evidence type="ECO:0000256" key="1">
    <source>
        <dbReference type="ARBA" id="ARBA00010944"/>
    </source>
</evidence>
<name>A0A1H0BDI1_ALLAB</name>
<dbReference type="OrthoDB" id="9803892at2"/>
<dbReference type="GO" id="GO:0019305">
    <property type="term" value="P:dTDP-rhamnose biosynthetic process"/>
    <property type="evidence" value="ECO:0007669"/>
    <property type="project" value="UniProtKB-UniPathway"/>
</dbReference>
<organism evidence="4 5">
    <name type="scientific">Allokutzneria albata</name>
    <name type="common">Kibdelosporangium albatum</name>
    <dbReference type="NCBI Taxonomy" id="211114"/>
    <lineage>
        <taxon>Bacteria</taxon>
        <taxon>Bacillati</taxon>
        <taxon>Actinomycetota</taxon>
        <taxon>Actinomycetes</taxon>
        <taxon>Pseudonocardiales</taxon>
        <taxon>Pseudonocardiaceae</taxon>
        <taxon>Allokutzneria</taxon>
    </lineage>
</organism>
<proteinExistence type="inferred from homology"/>
<keyword evidence="2" id="KW-0560">Oxidoreductase</keyword>
<evidence type="ECO:0000259" key="3">
    <source>
        <dbReference type="Pfam" id="PF04321"/>
    </source>
</evidence>
<gene>
    <name evidence="4" type="ORF">SAMN04489726_6612</name>
</gene>
<comment type="function">
    <text evidence="2">Catalyzes the reduction of dTDP-6-deoxy-L-lyxo-4-hexulose to yield dTDP-L-rhamnose.</text>
</comment>
<dbReference type="SUPFAM" id="SSF51735">
    <property type="entry name" value="NAD(P)-binding Rossmann-fold domains"/>
    <property type="match status" value="1"/>
</dbReference>
<dbReference type="CDD" id="cd05254">
    <property type="entry name" value="dTDP_HR_like_SDR_e"/>
    <property type="match status" value="1"/>
</dbReference>
<sequence>MTDFALLVPGGRGQLGADVTAHAEAAGAGFVHAPGSAELDVTDAEAVADAVSSLAATARDAGLRPVVINTAAYTAVDAAETDEARALEVNGDGPRNLAVACAEQRVRLLHVSTDYVFPGDATSPYEPDDATGPRSAYGRTKLAGERAVLDSGAEAWVVRTSWVYGAVGSNFVKTMVKLESQRDKLSVVGDQVGCPTWSADLARGLLELAARADGPRQRVLHAAGGSETTWCGLARAVFEELGADPNRVSACTTADFPRPAPRPAYSVLSPRAWQDAGLRPLRPWREALAAAFAECGEALRS</sequence>
<dbReference type="InterPro" id="IPR005913">
    <property type="entry name" value="dTDP_dehydrorham_reduct"/>
</dbReference>
<dbReference type="PANTHER" id="PTHR10491">
    <property type="entry name" value="DTDP-4-DEHYDRORHAMNOSE REDUCTASE"/>
    <property type="match status" value="1"/>
</dbReference>
<dbReference type="eggNOG" id="COG1091">
    <property type="taxonomic scope" value="Bacteria"/>
</dbReference>
<dbReference type="Gene3D" id="3.90.25.10">
    <property type="entry name" value="UDP-galactose 4-epimerase, domain 1"/>
    <property type="match status" value="1"/>
</dbReference>